<sequence>MLTGVRDRLRAEMGAEPGTWAVVERVLEVVQERLVALRLEPGSLADADGTAPVDPGAGDEPALAGGALSPDEASFRAELADALDRRGLPPDTSLSDLLDHVRGTARIAALGEITGDLVDVTADNERLRASVAGTERVVETVRSSPAAARGGVQEEMARWFLDLLEDATQSAGATLAEVRSSERHAALLAAADDVGLDGMAKVEFVARVTAALGTP</sequence>
<evidence type="ECO:0000256" key="1">
    <source>
        <dbReference type="SAM" id="MobiDB-lite"/>
    </source>
</evidence>
<organism evidence="2 3">
    <name type="scientific">Actinotalea ferrariae CF5-4</name>
    <dbReference type="NCBI Taxonomy" id="948458"/>
    <lineage>
        <taxon>Bacteria</taxon>
        <taxon>Bacillati</taxon>
        <taxon>Actinomycetota</taxon>
        <taxon>Actinomycetes</taxon>
        <taxon>Micrococcales</taxon>
        <taxon>Cellulomonadaceae</taxon>
        <taxon>Actinotalea</taxon>
    </lineage>
</organism>
<name>A0A021VKZ8_9CELL</name>
<dbReference type="Proteomes" id="UP000019753">
    <property type="component" value="Unassembled WGS sequence"/>
</dbReference>
<evidence type="ECO:0000313" key="2">
    <source>
        <dbReference type="EMBL" id="EYR61859.1"/>
    </source>
</evidence>
<keyword evidence="3" id="KW-1185">Reference proteome</keyword>
<feature type="region of interest" description="Disordered" evidence="1">
    <location>
        <begin position="44"/>
        <end position="64"/>
    </location>
</feature>
<evidence type="ECO:0000313" key="3">
    <source>
        <dbReference type="Proteomes" id="UP000019753"/>
    </source>
</evidence>
<comment type="caution">
    <text evidence="2">The sequence shown here is derived from an EMBL/GenBank/DDBJ whole genome shotgun (WGS) entry which is preliminary data.</text>
</comment>
<dbReference type="AlphaFoldDB" id="A0A021VKZ8"/>
<proteinExistence type="predicted"/>
<dbReference type="EMBL" id="AXCW01000452">
    <property type="protein sequence ID" value="EYR61859.1"/>
    <property type="molecule type" value="Genomic_DNA"/>
</dbReference>
<protein>
    <submittedName>
        <fullName evidence="2">Uncharacterized protein</fullName>
    </submittedName>
</protein>
<gene>
    <name evidence="2" type="ORF">N866_15050</name>
</gene>
<reference evidence="2 3" key="1">
    <citation type="submission" date="2014-01" db="EMBL/GenBank/DDBJ databases">
        <title>Actinotalea ferrariae CF5-4.</title>
        <authorList>
            <person name="Chen F."/>
            <person name="Li Y."/>
            <person name="Wang G."/>
        </authorList>
    </citation>
    <scope>NUCLEOTIDE SEQUENCE [LARGE SCALE GENOMIC DNA]</scope>
    <source>
        <strain evidence="2 3">CF5-4</strain>
    </source>
</reference>
<accession>A0A021VKZ8</accession>